<gene>
    <name evidence="1" type="ORF">GCM10009839_44260</name>
</gene>
<protein>
    <recommendedName>
        <fullName evidence="3">ROK family protein</fullName>
    </recommendedName>
</protein>
<dbReference type="EMBL" id="BAAAQN010000025">
    <property type="protein sequence ID" value="GAA2037971.1"/>
    <property type="molecule type" value="Genomic_DNA"/>
</dbReference>
<dbReference type="Proteomes" id="UP001500751">
    <property type="component" value="Unassembled WGS sequence"/>
</dbReference>
<reference evidence="2" key="1">
    <citation type="journal article" date="2019" name="Int. J. Syst. Evol. Microbiol.">
        <title>The Global Catalogue of Microorganisms (GCM) 10K type strain sequencing project: providing services to taxonomists for standard genome sequencing and annotation.</title>
        <authorList>
            <consortium name="The Broad Institute Genomics Platform"/>
            <consortium name="The Broad Institute Genome Sequencing Center for Infectious Disease"/>
            <person name="Wu L."/>
            <person name="Ma J."/>
        </authorList>
    </citation>
    <scope>NUCLEOTIDE SEQUENCE [LARGE SCALE GENOMIC DNA]</scope>
    <source>
        <strain evidence="2">JCM 16014</strain>
    </source>
</reference>
<comment type="caution">
    <text evidence="1">The sequence shown here is derived from an EMBL/GenBank/DDBJ whole genome shotgun (WGS) entry which is preliminary data.</text>
</comment>
<name>A0ABP5G518_9ACTN</name>
<evidence type="ECO:0000313" key="1">
    <source>
        <dbReference type="EMBL" id="GAA2037971.1"/>
    </source>
</evidence>
<organism evidence="1 2">
    <name type="scientific">Catenulispora yoronensis</name>
    <dbReference type="NCBI Taxonomy" id="450799"/>
    <lineage>
        <taxon>Bacteria</taxon>
        <taxon>Bacillati</taxon>
        <taxon>Actinomycetota</taxon>
        <taxon>Actinomycetes</taxon>
        <taxon>Catenulisporales</taxon>
        <taxon>Catenulisporaceae</taxon>
        <taxon>Catenulispora</taxon>
    </lineage>
</organism>
<evidence type="ECO:0000313" key="2">
    <source>
        <dbReference type="Proteomes" id="UP001500751"/>
    </source>
</evidence>
<proteinExistence type="predicted"/>
<sequence>MNQHNYGPSAAASVVLDLGGTIGALIIEAGPEHLGTEIEISPFIPDPDDRHVHRTHSMVRERLTSPRTYDAVYADLRAGVYTIWRDAHTPAATVTVVGGQISRYTWAD</sequence>
<dbReference type="RefSeq" id="WP_344667532.1">
    <property type="nucleotide sequence ID" value="NZ_BAAAQN010000025.1"/>
</dbReference>
<accession>A0ABP5G518</accession>
<evidence type="ECO:0008006" key="3">
    <source>
        <dbReference type="Google" id="ProtNLM"/>
    </source>
</evidence>
<keyword evidence="2" id="KW-1185">Reference proteome</keyword>